<feature type="domain" description="Response regulatory" evidence="2">
    <location>
        <begin position="24"/>
        <end position="139"/>
    </location>
</feature>
<dbReference type="AlphaFoldDB" id="A0AAV7FA85"/>
<keyword evidence="1" id="KW-0597">Phosphoprotein</keyword>
<keyword evidence="4" id="KW-1185">Reference proteome</keyword>
<dbReference type="GO" id="GO:0000160">
    <property type="term" value="P:phosphorelay signal transduction system"/>
    <property type="evidence" value="ECO:0007669"/>
    <property type="project" value="InterPro"/>
</dbReference>
<dbReference type="Proteomes" id="UP000825729">
    <property type="component" value="Unassembled WGS sequence"/>
</dbReference>
<dbReference type="SMART" id="SM00448">
    <property type="entry name" value="REC"/>
    <property type="match status" value="1"/>
</dbReference>
<evidence type="ECO:0000256" key="1">
    <source>
        <dbReference type="PROSITE-ProRule" id="PRU00169"/>
    </source>
</evidence>
<gene>
    <name evidence="3" type="ORF">H6P81_001465</name>
</gene>
<evidence type="ECO:0000259" key="2">
    <source>
        <dbReference type="PROSITE" id="PS50110"/>
    </source>
</evidence>
<dbReference type="PANTHER" id="PTHR43228:SF1">
    <property type="entry name" value="TWO-COMPONENT RESPONSE REGULATOR ARR22"/>
    <property type="match status" value="1"/>
</dbReference>
<dbReference type="InterPro" id="IPR052048">
    <property type="entry name" value="ST_Response_Regulator"/>
</dbReference>
<dbReference type="Pfam" id="PF00072">
    <property type="entry name" value="Response_reg"/>
    <property type="match status" value="1"/>
</dbReference>
<evidence type="ECO:0000313" key="4">
    <source>
        <dbReference type="Proteomes" id="UP000825729"/>
    </source>
</evidence>
<proteinExistence type="predicted"/>
<organism evidence="3 4">
    <name type="scientific">Aristolochia fimbriata</name>
    <name type="common">White veined hardy Dutchman's pipe vine</name>
    <dbReference type="NCBI Taxonomy" id="158543"/>
    <lineage>
        <taxon>Eukaryota</taxon>
        <taxon>Viridiplantae</taxon>
        <taxon>Streptophyta</taxon>
        <taxon>Embryophyta</taxon>
        <taxon>Tracheophyta</taxon>
        <taxon>Spermatophyta</taxon>
        <taxon>Magnoliopsida</taxon>
        <taxon>Magnoliidae</taxon>
        <taxon>Piperales</taxon>
        <taxon>Aristolochiaceae</taxon>
        <taxon>Aristolochia</taxon>
    </lineage>
</organism>
<dbReference type="SUPFAM" id="SSF52172">
    <property type="entry name" value="CheY-like"/>
    <property type="match status" value="1"/>
</dbReference>
<dbReference type="InterPro" id="IPR011006">
    <property type="entry name" value="CheY-like_superfamily"/>
</dbReference>
<comment type="caution">
    <text evidence="3">The sequence shown here is derived from an EMBL/GenBank/DDBJ whole genome shotgun (WGS) entry which is preliminary data.</text>
</comment>
<protein>
    <recommendedName>
        <fullName evidence="2">Response regulatory domain-containing protein</fullName>
    </recommendedName>
</protein>
<dbReference type="PROSITE" id="PS50110">
    <property type="entry name" value="RESPONSE_REGULATORY"/>
    <property type="match status" value="1"/>
</dbReference>
<feature type="modified residue" description="4-aspartylphosphate" evidence="1">
    <location>
        <position position="74"/>
    </location>
</feature>
<accession>A0AAV7FA85</accession>
<sequence>MMQSTGNSTCGGSKVIVKLRNKICALVVDDNTVSRKLLMTMLSWAKIKAQEVENGKEAIDLFASGANFHVIFIDMDMPIMDGPETTRILRSMGVNSRIVGVSAQSKASDKAMFIGAGLNEFHEKPLSRTKLVEILHHVDADIGIN</sequence>
<evidence type="ECO:0000313" key="3">
    <source>
        <dbReference type="EMBL" id="KAG9456957.1"/>
    </source>
</evidence>
<dbReference type="Gene3D" id="3.40.50.2300">
    <property type="match status" value="1"/>
</dbReference>
<name>A0AAV7FA85_ARIFI</name>
<reference evidence="3 4" key="1">
    <citation type="submission" date="2021-07" db="EMBL/GenBank/DDBJ databases">
        <title>The Aristolochia fimbriata genome: insights into angiosperm evolution, floral development and chemical biosynthesis.</title>
        <authorList>
            <person name="Jiao Y."/>
        </authorList>
    </citation>
    <scope>NUCLEOTIDE SEQUENCE [LARGE SCALE GENOMIC DNA]</scope>
    <source>
        <strain evidence="3">IBCAS-2021</strain>
        <tissue evidence="3">Leaf</tissue>
    </source>
</reference>
<dbReference type="PANTHER" id="PTHR43228">
    <property type="entry name" value="TWO-COMPONENT RESPONSE REGULATOR"/>
    <property type="match status" value="1"/>
</dbReference>
<dbReference type="CDD" id="cd17546">
    <property type="entry name" value="REC_hyHK_CKI1_RcsC-like"/>
    <property type="match status" value="1"/>
</dbReference>
<dbReference type="EMBL" id="JAINDJ010000002">
    <property type="protein sequence ID" value="KAG9456957.1"/>
    <property type="molecule type" value="Genomic_DNA"/>
</dbReference>
<dbReference type="InterPro" id="IPR001789">
    <property type="entry name" value="Sig_transdc_resp-reg_receiver"/>
</dbReference>